<gene>
    <name evidence="1" type="ordered locus">Tery_4506</name>
</gene>
<dbReference type="AlphaFoldDB" id="Q10W82"/>
<sequence length="187" mass="20837">MLGNVPFNIPNTTNNIWHSHHAGGPNLRMLTVDVGLFGVTEVHTLINTYWGKTAGLASIEFHGSDDAYYKKTLYGNSDIRDYNQYYWTNNVNNTTTVKVFSDPYGLIGTEDRLDKQLINLPVTFNDEELSTIVFKDWGSTGYQRIFVSGITAGIAAENTEQNSIPESSNILALISVIGLSPIFLKKR</sequence>
<dbReference type="OrthoDB" id="5573873at2"/>
<proteinExistence type="predicted"/>
<accession>Q10W82</accession>
<dbReference type="EMBL" id="CP000393">
    <property type="protein sequence ID" value="ABG53492.1"/>
    <property type="molecule type" value="Genomic_DNA"/>
</dbReference>
<reference evidence="1" key="1">
    <citation type="submission" date="2006-06" db="EMBL/GenBank/DDBJ databases">
        <title>Complete sequence of Trichodesmium erythraeum IMS101.</title>
        <authorList>
            <consortium name="US DOE Joint Genome Institute"/>
            <person name="Copeland A."/>
            <person name="Lucas S."/>
            <person name="Lapidus A."/>
            <person name="Barry K."/>
            <person name="Detter J.C."/>
            <person name="Glavina del Rio T."/>
            <person name="Hammon N."/>
            <person name="Israni S."/>
            <person name="Dalin E."/>
            <person name="Tice H."/>
            <person name="Pitluck S."/>
            <person name="Kiss H."/>
            <person name="Munk A.C."/>
            <person name="Brettin T."/>
            <person name="Bruce D."/>
            <person name="Han C."/>
            <person name="Tapia R."/>
            <person name="Gilna P."/>
            <person name="Schmutz J."/>
            <person name="Larimer F."/>
            <person name="Land M."/>
            <person name="Hauser L."/>
            <person name="Kyrpides N."/>
            <person name="Kim E."/>
            <person name="Richardson P."/>
        </authorList>
    </citation>
    <scope>NUCLEOTIDE SEQUENCE [LARGE SCALE GENOMIC DNA]</scope>
    <source>
        <strain evidence="1">IMS101</strain>
    </source>
</reference>
<organism evidence="1">
    <name type="scientific">Trichodesmium erythraeum (strain IMS101)</name>
    <dbReference type="NCBI Taxonomy" id="203124"/>
    <lineage>
        <taxon>Bacteria</taxon>
        <taxon>Bacillati</taxon>
        <taxon>Cyanobacteriota</taxon>
        <taxon>Cyanophyceae</taxon>
        <taxon>Oscillatoriophycideae</taxon>
        <taxon>Oscillatoriales</taxon>
        <taxon>Microcoleaceae</taxon>
        <taxon>Trichodesmium</taxon>
    </lineage>
</organism>
<dbReference type="HOGENOM" id="CLU_1447062_0_0_3"/>
<dbReference type="RefSeq" id="WP_011613814.1">
    <property type="nucleotide sequence ID" value="NC_008312.1"/>
</dbReference>
<evidence type="ECO:0000313" key="1">
    <source>
        <dbReference type="EMBL" id="ABG53492.1"/>
    </source>
</evidence>
<name>Q10W82_TRIEI</name>
<protein>
    <submittedName>
        <fullName evidence="1">Uncharacterized protein</fullName>
    </submittedName>
</protein>
<dbReference type="KEGG" id="ter:Tery_4506"/>